<dbReference type="PROSITE" id="PS51747">
    <property type="entry name" value="CYT_DCMP_DEAMINASES_2"/>
    <property type="match status" value="1"/>
</dbReference>
<dbReference type="GO" id="GO:0006139">
    <property type="term" value="P:nucleobase-containing compound metabolic process"/>
    <property type="evidence" value="ECO:0007669"/>
    <property type="project" value="UniProtKB-ARBA"/>
</dbReference>
<evidence type="ECO:0000259" key="2">
    <source>
        <dbReference type="PROSITE" id="PS51747"/>
    </source>
</evidence>
<dbReference type="Proteomes" id="UP000799428">
    <property type="component" value="Unassembled WGS sequence"/>
</dbReference>
<dbReference type="OrthoDB" id="252265at2759"/>
<feature type="domain" description="CMP/dCMP-type deaminase" evidence="2">
    <location>
        <begin position="22"/>
        <end position="152"/>
    </location>
</feature>
<protein>
    <submittedName>
        <fullName evidence="3">Cytidine deaminase-like protein</fullName>
    </submittedName>
</protein>
<gene>
    <name evidence="3" type="ORF">K504DRAFT_459597</name>
</gene>
<keyword evidence="4" id="KW-1185">Reference proteome</keyword>
<sequence>MPLEHFPDGLEPVPPPPSVDPSDHATYMRLALDQAQESPPKPTNYRVGALLVDCSTGAILNRGYTLELEGNTHAEQCCLSKYASVHDVPEETVGDVLPANTVLYTTMEPCNLRLSGNLPCVDRILRCKTKDGGQAIKKVYIGVQEPEKFVGENQGRRKLEEHGVEVVHVPGFEEDILRVATAGHDK</sequence>
<dbReference type="Pfam" id="PF18785">
    <property type="entry name" value="Inv-AAD"/>
    <property type="match status" value="1"/>
</dbReference>
<evidence type="ECO:0000313" key="3">
    <source>
        <dbReference type="EMBL" id="KAF2706294.1"/>
    </source>
</evidence>
<dbReference type="AlphaFoldDB" id="A0A6G1K0B1"/>
<accession>A0A6G1K0B1</accession>
<dbReference type="GO" id="GO:0003824">
    <property type="term" value="F:catalytic activity"/>
    <property type="evidence" value="ECO:0007669"/>
    <property type="project" value="InterPro"/>
</dbReference>
<evidence type="ECO:0000256" key="1">
    <source>
        <dbReference type="SAM" id="MobiDB-lite"/>
    </source>
</evidence>
<dbReference type="EMBL" id="MU005776">
    <property type="protein sequence ID" value="KAF2706294.1"/>
    <property type="molecule type" value="Genomic_DNA"/>
</dbReference>
<dbReference type="InterPro" id="IPR016193">
    <property type="entry name" value="Cytidine_deaminase-like"/>
</dbReference>
<dbReference type="SUPFAM" id="SSF53927">
    <property type="entry name" value="Cytidine deaminase-like"/>
    <property type="match status" value="1"/>
</dbReference>
<reference evidence="3" key="1">
    <citation type="journal article" date="2020" name="Stud. Mycol.">
        <title>101 Dothideomycetes genomes: a test case for predicting lifestyles and emergence of pathogens.</title>
        <authorList>
            <person name="Haridas S."/>
            <person name="Albert R."/>
            <person name="Binder M."/>
            <person name="Bloem J."/>
            <person name="Labutti K."/>
            <person name="Salamov A."/>
            <person name="Andreopoulos B."/>
            <person name="Baker S."/>
            <person name="Barry K."/>
            <person name="Bills G."/>
            <person name="Bluhm B."/>
            <person name="Cannon C."/>
            <person name="Castanera R."/>
            <person name="Culley D."/>
            <person name="Daum C."/>
            <person name="Ezra D."/>
            <person name="Gonzalez J."/>
            <person name="Henrissat B."/>
            <person name="Kuo A."/>
            <person name="Liang C."/>
            <person name="Lipzen A."/>
            <person name="Lutzoni F."/>
            <person name="Magnuson J."/>
            <person name="Mondo S."/>
            <person name="Nolan M."/>
            <person name="Ohm R."/>
            <person name="Pangilinan J."/>
            <person name="Park H.-J."/>
            <person name="Ramirez L."/>
            <person name="Alfaro M."/>
            <person name="Sun H."/>
            <person name="Tritt A."/>
            <person name="Yoshinaga Y."/>
            <person name="Zwiers L.-H."/>
            <person name="Turgeon B."/>
            <person name="Goodwin S."/>
            <person name="Spatafora J."/>
            <person name="Crous P."/>
            <person name="Grigoriev I."/>
        </authorList>
    </citation>
    <scope>NUCLEOTIDE SEQUENCE</scope>
    <source>
        <strain evidence="3">CBS 279.74</strain>
    </source>
</reference>
<proteinExistence type="predicted"/>
<dbReference type="Gene3D" id="3.40.140.10">
    <property type="entry name" value="Cytidine Deaminase, domain 2"/>
    <property type="match status" value="1"/>
</dbReference>
<dbReference type="InterPro" id="IPR002125">
    <property type="entry name" value="CMP_dCMP_dom"/>
</dbReference>
<organism evidence="3 4">
    <name type="scientific">Pleomassaria siparia CBS 279.74</name>
    <dbReference type="NCBI Taxonomy" id="1314801"/>
    <lineage>
        <taxon>Eukaryota</taxon>
        <taxon>Fungi</taxon>
        <taxon>Dikarya</taxon>
        <taxon>Ascomycota</taxon>
        <taxon>Pezizomycotina</taxon>
        <taxon>Dothideomycetes</taxon>
        <taxon>Pleosporomycetidae</taxon>
        <taxon>Pleosporales</taxon>
        <taxon>Pleomassariaceae</taxon>
        <taxon>Pleomassaria</taxon>
    </lineage>
</organism>
<feature type="region of interest" description="Disordered" evidence="1">
    <location>
        <begin position="1"/>
        <end position="23"/>
    </location>
</feature>
<evidence type="ECO:0000313" key="4">
    <source>
        <dbReference type="Proteomes" id="UP000799428"/>
    </source>
</evidence>
<name>A0A6G1K0B1_9PLEO</name>